<comment type="subcellular location">
    <subcellularLocation>
        <location evidence="1">Membrane</location>
        <topology evidence="1">Multi-pass membrane protein</topology>
    </subcellularLocation>
</comment>
<reference evidence="8" key="1">
    <citation type="submission" date="2019-05" db="EMBL/GenBank/DDBJ databases">
        <title>Complete genome sequencing of Absiella argi strain JCM 30884.</title>
        <authorList>
            <person name="Sakamoto M."/>
            <person name="Murakami T."/>
            <person name="Mori H."/>
        </authorList>
    </citation>
    <scope>NUCLEOTIDE SEQUENCE [LARGE SCALE GENOMIC DNA]</scope>
    <source>
        <strain evidence="8">JCM 30884</strain>
    </source>
</reference>
<organism evidence="7 8">
    <name type="scientific">Amedibacterium intestinale</name>
    <dbReference type="NCBI Taxonomy" id="2583452"/>
    <lineage>
        <taxon>Bacteria</taxon>
        <taxon>Bacillati</taxon>
        <taxon>Bacillota</taxon>
        <taxon>Erysipelotrichia</taxon>
        <taxon>Erysipelotrichales</taxon>
        <taxon>Erysipelotrichaceae</taxon>
        <taxon>Amedibacterium</taxon>
    </lineage>
</organism>
<evidence type="ECO:0008006" key="9">
    <source>
        <dbReference type="Google" id="ProtNLM"/>
    </source>
</evidence>
<feature type="transmembrane region" description="Helical" evidence="6">
    <location>
        <begin position="6"/>
        <end position="29"/>
    </location>
</feature>
<gene>
    <name evidence="7" type="ORF">Aargi30884_27400</name>
</gene>
<dbReference type="Pfam" id="PF01594">
    <property type="entry name" value="AI-2E_transport"/>
    <property type="match status" value="1"/>
</dbReference>
<evidence type="ECO:0000256" key="2">
    <source>
        <dbReference type="ARBA" id="ARBA00009773"/>
    </source>
</evidence>
<proteinExistence type="inferred from homology"/>
<protein>
    <recommendedName>
        <fullName evidence="9">AI-2E family transporter</fullName>
    </recommendedName>
</protein>
<keyword evidence="8" id="KW-1185">Reference proteome</keyword>
<keyword evidence="3 6" id="KW-0812">Transmembrane</keyword>
<evidence type="ECO:0000313" key="7">
    <source>
        <dbReference type="EMBL" id="BBK23837.1"/>
    </source>
</evidence>
<dbReference type="Proteomes" id="UP000464754">
    <property type="component" value="Chromosome"/>
</dbReference>
<evidence type="ECO:0000256" key="6">
    <source>
        <dbReference type="SAM" id="Phobius"/>
    </source>
</evidence>
<evidence type="ECO:0000256" key="4">
    <source>
        <dbReference type="ARBA" id="ARBA00022989"/>
    </source>
</evidence>
<evidence type="ECO:0000256" key="3">
    <source>
        <dbReference type="ARBA" id="ARBA00022692"/>
    </source>
</evidence>
<evidence type="ECO:0000313" key="8">
    <source>
        <dbReference type="Proteomes" id="UP000464754"/>
    </source>
</evidence>
<dbReference type="KEGG" id="aarg:Aargi30884_27400"/>
<name>A0A6N4TM92_9FIRM</name>
<evidence type="ECO:0000256" key="5">
    <source>
        <dbReference type="ARBA" id="ARBA00023136"/>
    </source>
</evidence>
<keyword evidence="5 6" id="KW-0472">Membrane</keyword>
<dbReference type="EMBL" id="AP019695">
    <property type="protein sequence ID" value="BBK23837.1"/>
    <property type="molecule type" value="Genomic_DNA"/>
</dbReference>
<dbReference type="InterPro" id="IPR002549">
    <property type="entry name" value="AI-2E-like"/>
</dbReference>
<feature type="transmembrane region" description="Helical" evidence="6">
    <location>
        <begin position="50"/>
        <end position="71"/>
    </location>
</feature>
<sequence length="91" mass="10389">MILLPWILFCILNGQKKLAVGLLICYLLTTLTKNLLEPKIMGKQMGIHPLILLLCMYIGGKLFGFLGFLFLPNIIMIIRCLKEEGYLSIYK</sequence>
<accession>A0A6N4TM92</accession>
<comment type="similarity">
    <text evidence="2">Belongs to the autoinducer-2 exporter (AI-2E) (TC 2.A.86) family.</text>
</comment>
<keyword evidence="4 6" id="KW-1133">Transmembrane helix</keyword>
<dbReference type="AlphaFoldDB" id="A0A6N4TM92"/>
<evidence type="ECO:0000256" key="1">
    <source>
        <dbReference type="ARBA" id="ARBA00004141"/>
    </source>
</evidence>
<dbReference type="GO" id="GO:0016020">
    <property type="term" value="C:membrane"/>
    <property type="evidence" value="ECO:0007669"/>
    <property type="project" value="UniProtKB-SubCell"/>
</dbReference>